<dbReference type="AlphaFoldDB" id="A0A9P3GT54"/>
<evidence type="ECO:0000313" key="2">
    <source>
        <dbReference type="Proteomes" id="UP000703269"/>
    </source>
</evidence>
<organism evidence="1 2">
    <name type="scientific">Phanerochaete sordida</name>
    <dbReference type="NCBI Taxonomy" id="48140"/>
    <lineage>
        <taxon>Eukaryota</taxon>
        <taxon>Fungi</taxon>
        <taxon>Dikarya</taxon>
        <taxon>Basidiomycota</taxon>
        <taxon>Agaricomycotina</taxon>
        <taxon>Agaricomycetes</taxon>
        <taxon>Polyporales</taxon>
        <taxon>Phanerochaetaceae</taxon>
        <taxon>Phanerochaete</taxon>
    </lineage>
</organism>
<accession>A0A9P3GT54</accession>
<name>A0A9P3GT54_9APHY</name>
<sequence>MSNAIPIVHRAFVAQTSMIPSPSRHRTTHIPHTILACTGSAPLPLCKAQRPRTARSCVLRPLLDRIADTRPSVISTAVIDKDGTARL</sequence>
<comment type="caution">
    <text evidence="1">The sequence shown here is derived from an EMBL/GenBank/DDBJ whole genome shotgun (WGS) entry which is preliminary data.</text>
</comment>
<keyword evidence="2" id="KW-1185">Reference proteome</keyword>
<proteinExistence type="predicted"/>
<gene>
    <name evidence="1" type="ORF">PsYK624_154280</name>
</gene>
<reference evidence="1 2" key="1">
    <citation type="submission" date="2021-08" db="EMBL/GenBank/DDBJ databases">
        <title>Draft Genome Sequence of Phanerochaete sordida strain YK-624.</title>
        <authorList>
            <person name="Mori T."/>
            <person name="Dohra H."/>
            <person name="Suzuki T."/>
            <person name="Kawagishi H."/>
            <person name="Hirai H."/>
        </authorList>
    </citation>
    <scope>NUCLEOTIDE SEQUENCE [LARGE SCALE GENOMIC DNA]</scope>
    <source>
        <strain evidence="1 2">YK-624</strain>
    </source>
</reference>
<protein>
    <submittedName>
        <fullName evidence="1">Uncharacterized protein</fullName>
    </submittedName>
</protein>
<dbReference type="EMBL" id="BPQB01000103">
    <property type="protein sequence ID" value="GJE99180.1"/>
    <property type="molecule type" value="Genomic_DNA"/>
</dbReference>
<dbReference type="Proteomes" id="UP000703269">
    <property type="component" value="Unassembled WGS sequence"/>
</dbReference>
<evidence type="ECO:0000313" key="1">
    <source>
        <dbReference type="EMBL" id="GJE99180.1"/>
    </source>
</evidence>